<feature type="transmembrane region" description="Helical" evidence="1">
    <location>
        <begin position="21"/>
        <end position="44"/>
    </location>
</feature>
<proteinExistence type="predicted"/>
<dbReference type="AlphaFoldDB" id="A0A1G2DC65"/>
<sequence length="110" mass="12166">MGFLNIPKRKGWAMRRNLVGVFVGCAVLAVLGIFFYGVGFVTGVDRGWTSLPPLEGIILKNLEGIILKTIFGFVATCISIVVFFLVKEVGYVTLRFFGFHDLTHDGGYDM</sequence>
<feature type="transmembrane region" description="Helical" evidence="1">
    <location>
        <begin position="64"/>
        <end position="86"/>
    </location>
</feature>
<evidence type="ECO:0000313" key="3">
    <source>
        <dbReference type="Proteomes" id="UP000178099"/>
    </source>
</evidence>
<protein>
    <submittedName>
        <fullName evidence="2">Uncharacterized protein</fullName>
    </submittedName>
</protein>
<organism evidence="2 3">
    <name type="scientific">Candidatus Lloydbacteria bacterium RIFCSPHIGHO2_02_FULL_51_22</name>
    <dbReference type="NCBI Taxonomy" id="1798663"/>
    <lineage>
        <taxon>Bacteria</taxon>
        <taxon>Candidatus Lloydiibacteriota</taxon>
    </lineage>
</organism>
<accession>A0A1G2DC65</accession>
<keyword evidence="1" id="KW-0812">Transmembrane</keyword>
<reference evidence="2 3" key="1">
    <citation type="journal article" date="2016" name="Nat. Commun.">
        <title>Thousands of microbial genomes shed light on interconnected biogeochemical processes in an aquifer system.</title>
        <authorList>
            <person name="Anantharaman K."/>
            <person name="Brown C.T."/>
            <person name="Hug L.A."/>
            <person name="Sharon I."/>
            <person name="Castelle C.J."/>
            <person name="Probst A.J."/>
            <person name="Thomas B.C."/>
            <person name="Singh A."/>
            <person name="Wilkins M.J."/>
            <person name="Karaoz U."/>
            <person name="Brodie E.L."/>
            <person name="Williams K.H."/>
            <person name="Hubbard S.S."/>
            <person name="Banfield J.F."/>
        </authorList>
    </citation>
    <scope>NUCLEOTIDE SEQUENCE [LARGE SCALE GENOMIC DNA]</scope>
</reference>
<keyword evidence="1" id="KW-0472">Membrane</keyword>
<dbReference type="Proteomes" id="UP000178099">
    <property type="component" value="Unassembled WGS sequence"/>
</dbReference>
<evidence type="ECO:0000313" key="2">
    <source>
        <dbReference type="EMBL" id="OGZ11204.1"/>
    </source>
</evidence>
<name>A0A1G2DC65_9BACT</name>
<evidence type="ECO:0000256" key="1">
    <source>
        <dbReference type="SAM" id="Phobius"/>
    </source>
</evidence>
<keyword evidence="1" id="KW-1133">Transmembrane helix</keyword>
<comment type="caution">
    <text evidence="2">The sequence shown here is derived from an EMBL/GenBank/DDBJ whole genome shotgun (WGS) entry which is preliminary data.</text>
</comment>
<dbReference type="EMBL" id="MHLN01000023">
    <property type="protein sequence ID" value="OGZ11204.1"/>
    <property type="molecule type" value="Genomic_DNA"/>
</dbReference>
<gene>
    <name evidence="2" type="ORF">A3D67_00380</name>
</gene>